<name>A0A2A6E3A3_9BACL</name>
<dbReference type="GO" id="GO:0003723">
    <property type="term" value="F:RNA binding"/>
    <property type="evidence" value="ECO:0007669"/>
    <property type="project" value="InterPro"/>
</dbReference>
<keyword evidence="3" id="KW-0808">Transferase</keyword>
<comment type="similarity">
    <text evidence="1">Belongs to the class IV-like SAM-binding methyltransferase superfamily. RNA methyltransferase TrmH family.</text>
</comment>
<dbReference type="EMBL" id="MOXJ01000002">
    <property type="protein sequence ID" value="PDO11494.1"/>
    <property type="molecule type" value="Genomic_DNA"/>
</dbReference>
<feature type="domain" description="RNA 2-O ribose methyltransferase substrate binding" evidence="4">
    <location>
        <begin position="34"/>
        <end position="107"/>
    </location>
</feature>
<dbReference type="SUPFAM" id="SSF75217">
    <property type="entry name" value="alpha/beta knot"/>
    <property type="match status" value="1"/>
</dbReference>
<sequence length="266" mass="28577">MRIGSRIESPQNPRVKAWAKLSERKWRDAEGRYLVEGAKLVREALLSECRVEVVVATERWSADESLRSLAASAGAEWVEVSERVMEKLAVTETPQGVAAVVRKRDVEPETLLADPVSVVVVADRLQDPGNLGAIVRSVDAAGATGVLIGPDTVDPYHPKAVRAAAGALFRVPVVGADPAVWLPKARASGIRVVVLSPRAQTSIYEAEIAEKVWLIVGSEGRGVSERTAAFADLSVRIPMAGSAESLNAAMAATVVLFESMRRRMFS</sequence>
<dbReference type="InterPro" id="IPR029064">
    <property type="entry name" value="Ribosomal_eL30-like_sf"/>
</dbReference>
<dbReference type="InterPro" id="IPR029026">
    <property type="entry name" value="tRNA_m1G_MTases_N"/>
</dbReference>
<dbReference type="SMART" id="SM00967">
    <property type="entry name" value="SpoU_sub_bind"/>
    <property type="match status" value="1"/>
</dbReference>
<dbReference type="InterPro" id="IPR053888">
    <property type="entry name" value="MRM3-like_sub_bind"/>
</dbReference>
<proteinExistence type="inferred from homology"/>
<dbReference type="Gene3D" id="3.30.1330.30">
    <property type="match status" value="1"/>
</dbReference>
<evidence type="ECO:0000313" key="6">
    <source>
        <dbReference type="Proteomes" id="UP000243688"/>
    </source>
</evidence>
<dbReference type="Pfam" id="PF22435">
    <property type="entry name" value="MRM3-like_sub_bind"/>
    <property type="match status" value="1"/>
</dbReference>
<dbReference type="PANTHER" id="PTHR43191">
    <property type="entry name" value="RRNA METHYLTRANSFERASE 3"/>
    <property type="match status" value="1"/>
</dbReference>
<dbReference type="AlphaFoldDB" id="A0A2A6E3A3"/>
<dbReference type="InterPro" id="IPR051259">
    <property type="entry name" value="rRNA_Methyltransferase"/>
</dbReference>
<dbReference type="GO" id="GO:0005737">
    <property type="term" value="C:cytoplasm"/>
    <property type="evidence" value="ECO:0007669"/>
    <property type="project" value="UniProtKB-ARBA"/>
</dbReference>
<dbReference type="InterPro" id="IPR029028">
    <property type="entry name" value="Alpha/beta_knot_MTases"/>
</dbReference>
<evidence type="ECO:0000313" key="5">
    <source>
        <dbReference type="EMBL" id="PDO11494.1"/>
    </source>
</evidence>
<comment type="caution">
    <text evidence="5">The sequence shown here is derived from an EMBL/GenBank/DDBJ whole genome shotgun (WGS) entry which is preliminary data.</text>
</comment>
<dbReference type="Gene3D" id="3.40.1280.10">
    <property type="match status" value="1"/>
</dbReference>
<dbReference type="Proteomes" id="UP000243688">
    <property type="component" value="Unassembled WGS sequence"/>
</dbReference>
<evidence type="ECO:0000256" key="1">
    <source>
        <dbReference type="ARBA" id="ARBA00007228"/>
    </source>
</evidence>
<accession>A0A2A6E3A3</accession>
<evidence type="ECO:0000256" key="3">
    <source>
        <dbReference type="ARBA" id="ARBA00022679"/>
    </source>
</evidence>
<dbReference type="GO" id="GO:0006396">
    <property type="term" value="P:RNA processing"/>
    <property type="evidence" value="ECO:0007669"/>
    <property type="project" value="InterPro"/>
</dbReference>
<dbReference type="GO" id="GO:0008173">
    <property type="term" value="F:RNA methyltransferase activity"/>
    <property type="evidence" value="ECO:0007669"/>
    <property type="project" value="InterPro"/>
</dbReference>
<dbReference type="PANTHER" id="PTHR43191:SF2">
    <property type="entry name" value="RRNA METHYLTRANSFERASE 3, MITOCHONDRIAL"/>
    <property type="match status" value="1"/>
</dbReference>
<evidence type="ECO:0000256" key="2">
    <source>
        <dbReference type="ARBA" id="ARBA00022603"/>
    </source>
</evidence>
<dbReference type="GO" id="GO:0032259">
    <property type="term" value="P:methylation"/>
    <property type="evidence" value="ECO:0007669"/>
    <property type="project" value="UniProtKB-KW"/>
</dbReference>
<keyword evidence="2" id="KW-0489">Methyltransferase</keyword>
<dbReference type="SUPFAM" id="SSF55315">
    <property type="entry name" value="L30e-like"/>
    <property type="match status" value="1"/>
</dbReference>
<organism evidence="5 6">
    <name type="scientific">Candidatus Reconcilbacillus cellulovorans</name>
    <dbReference type="NCBI Taxonomy" id="1906605"/>
    <lineage>
        <taxon>Bacteria</taxon>
        <taxon>Bacillati</taxon>
        <taxon>Bacillota</taxon>
        <taxon>Bacilli</taxon>
        <taxon>Bacillales</taxon>
        <taxon>Paenibacillaceae</taxon>
        <taxon>Candidatus Reconcilbacillus</taxon>
    </lineage>
</organism>
<dbReference type="InterPro" id="IPR013123">
    <property type="entry name" value="SpoU_subst-bd"/>
</dbReference>
<gene>
    <name evidence="5" type="ORF">BLM47_01830</name>
</gene>
<reference evidence="5 6" key="1">
    <citation type="submission" date="2016-12" db="EMBL/GenBank/DDBJ databases">
        <title>Candidatus Reconcilibacillus cellulovorans genome.</title>
        <authorList>
            <person name="Kolinko S."/>
            <person name="Wu Y.-W."/>
            <person name="Tachea F."/>
            <person name="Denzel E."/>
            <person name="Hiras J."/>
            <person name="Baecker N."/>
            <person name="Chan L.J."/>
            <person name="Eichorst S.A."/>
            <person name="Frey D."/>
            <person name="Adams P.D."/>
            <person name="Pray T."/>
            <person name="Tanjore D."/>
            <person name="Petzold C.J."/>
            <person name="Gladden J.M."/>
            <person name="Simmons B.A."/>
            <person name="Singer S.W."/>
        </authorList>
    </citation>
    <scope>NUCLEOTIDE SEQUENCE [LARGE SCALE GENOMIC DNA]</scope>
    <source>
        <strain evidence="5">JTherm</strain>
    </source>
</reference>
<protein>
    <recommendedName>
        <fullName evidence="4">RNA 2-O ribose methyltransferase substrate binding domain-containing protein</fullName>
    </recommendedName>
</protein>
<dbReference type="InterPro" id="IPR001537">
    <property type="entry name" value="SpoU_MeTrfase"/>
</dbReference>
<evidence type="ECO:0000259" key="4">
    <source>
        <dbReference type="SMART" id="SM00967"/>
    </source>
</evidence>
<dbReference type="CDD" id="cd18095">
    <property type="entry name" value="SpoU-like_rRNA-MTase"/>
    <property type="match status" value="1"/>
</dbReference>
<dbReference type="Pfam" id="PF00588">
    <property type="entry name" value="SpoU_methylase"/>
    <property type="match status" value="1"/>
</dbReference>